<organism evidence="2 3">
    <name type="scientific">Klebsormidium nitens</name>
    <name type="common">Green alga</name>
    <name type="synonym">Ulothrix nitens</name>
    <dbReference type="NCBI Taxonomy" id="105231"/>
    <lineage>
        <taxon>Eukaryota</taxon>
        <taxon>Viridiplantae</taxon>
        <taxon>Streptophyta</taxon>
        <taxon>Klebsormidiophyceae</taxon>
        <taxon>Klebsormidiales</taxon>
        <taxon>Klebsormidiaceae</taxon>
        <taxon>Klebsormidium</taxon>
    </lineage>
</organism>
<dbReference type="OMA" id="IDICTIE"/>
<dbReference type="Proteomes" id="UP000054558">
    <property type="component" value="Unassembled WGS sequence"/>
</dbReference>
<protein>
    <submittedName>
        <fullName evidence="2">Uncharacterized protein</fullName>
    </submittedName>
</protein>
<reference evidence="2 3" key="1">
    <citation type="journal article" date="2014" name="Nat. Commun.">
        <title>Klebsormidium flaccidum genome reveals primary factors for plant terrestrial adaptation.</title>
        <authorList>
            <person name="Hori K."/>
            <person name="Maruyama F."/>
            <person name="Fujisawa T."/>
            <person name="Togashi T."/>
            <person name="Yamamoto N."/>
            <person name="Seo M."/>
            <person name="Sato S."/>
            <person name="Yamada T."/>
            <person name="Mori H."/>
            <person name="Tajima N."/>
            <person name="Moriyama T."/>
            <person name="Ikeuchi M."/>
            <person name="Watanabe M."/>
            <person name="Wada H."/>
            <person name="Kobayashi K."/>
            <person name="Saito M."/>
            <person name="Masuda T."/>
            <person name="Sasaki-Sekimoto Y."/>
            <person name="Mashiguchi K."/>
            <person name="Awai K."/>
            <person name="Shimojima M."/>
            <person name="Masuda S."/>
            <person name="Iwai M."/>
            <person name="Nobusawa T."/>
            <person name="Narise T."/>
            <person name="Kondo S."/>
            <person name="Saito H."/>
            <person name="Sato R."/>
            <person name="Murakawa M."/>
            <person name="Ihara Y."/>
            <person name="Oshima-Yamada Y."/>
            <person name="Ohtaka K."/>
            <person name="Satoh M."/>
            <person name="Sonobe K."/>
            <person name="Ishii M."/>
            <person name="Ohtani R."/>
            <person name="Kanamori-Sato M."/>
            <person name="Honoki R."/>
            <person name="Miyazaki D."/>
            <person name="Mochizuki H."/>
            <person name="Umetsu J."/>
            <person name="Higashi K."/>
            <person name="Shibata D."/>
            <person name="Kamiya Y."/>
            <person name="Sato N."/>
            <person name="Nakamura Y."/>
            <person name="Tabata S."/>
            <person name="Ida S."/>
            <person name="Kurokawa K."/>
            <person name="Ohta H."/>
        </authorList>
    </citation>
    <scope>NUCLEOTIDE SEQUENCE [LARGE SCALE GENOMIC DNA]</scope>
    <source>
        <strain evidence="2 3">NIES-2285</strain>
    </source>
</reference>
<evidence type="ECO:0000256" key="1">
    <source>
        <dbReference type="SAM" id="MobiDB-lite"/>
    </source>
</evidence>
<evidence type="ECO:0000313" key="2">
    <source>
        <dbReference type="EMBL" id="GAQ91575.1"/>
    </source>
</evidence>
<feature type="region of interest" description="Disordered" evidence="1">
    <location>
        <begin position="18"/>
        <end position="42"/>
    </location>
</feature>
<gene>
    <name evidence="2" type="ORF">KFL_008100010</name>
</gene>
<feature type="compositionally biased region" description="Polar residues" evidence="1">
    <location>
        <begin position="18"/>
        <end position="31"/>
    </location>
</feature>
<dbReference type="EMBL" id="DF237759">
    <property type="protein sequence ID" value="GAQ91575.1"/>
    <property type="molecule type" value="Genomic_DNA"/>
</dbReference>
<dbReference type="AlphaFoldDB" id="A0A1Y1IL16"/>
<accession>A0A1Y1IL16</accession>
<sequence length="379" mass="40663">VKRVESNIVPQGSTLGCSSTIGARSHPQQTKGLPLIPKEAPGRRTGLWNRGVSNSPSLAEELLARPVALTQPGWVVGGILTSQAASLYIFFWEPVVSPAVAASRFERSLLRGGGRLTLSGQLESGIDICTIEGGMASSFGVLQCGKATAFGSVLSKTGTQGRRPVAGSTRVFAAQFRRAPPPRSALAFTKFTGLRQTAGGIGRGHQDLNVSLQQAVHKAVKTCTPTGGLGTYMEMGPSDSTTTFLSLPSMIQDFFNQQPLILPVWFVPAVVSFNLAWSIPGGSVLAKLATAVGGALLSAILSVLVSKKFNPDPVEVLKERLTRLEKKQDLEKDVYSQVFELIYSDAKAREELLFFSKFSKDDEEFRLACKVFVSNRSSD</sequence>
<evidence type="ECO:0000313" key="3">
    <source>
        <dbReference type="Proteomes" id="UP000054558"/>
    </source>
</evidence>
<proteinExistence type="predicted"/>
<name>A0A1Y1IL16_KLENI</name>
<keyword evidence="3" id="KW-1185">Reference proteome</keyword>
<feature type="non-terminal residue" evidence="2">
    <location>
        <position position="1"/>
    </location>
</feature>